<dbReference type="CDD" id="cd00383">
    <property type="entry name" value="trans_reg_C"/>
    <property type="match status" value="1"/>
</dbReference>
<gene>
    <name evidence="8" type="ORF">JTE88_05770</name>
</gene>
<dbReference type="CDD" id="cd17574">
    <property type="entry name" value="REC_OmpR"/>
    <property type="match status" value="1"/>
</dbReference>
<dbReference type="InterPro" id="IPR001789">
    <property type="entry name" value="Sig_transdc_resp-reg_receiver"/>
</dbReference>
<feature type="modified residue" description="4-aspartylphosphate" evidence="4">
    <location>
        <position position="53"/>
    </location>
</feature>
<dbReference type="SMART" id="SM00448">
    <property type="entry name" value="REC"/>
    <property type="match status" value="1"/>
</dbReference>
<dbReference type="SMART" id="SM00862">
    <property type="entry name" value="Trans_reg_C"/>
    <property type="match status" value="1"/>
</dbReference>
<keyword evidence="1 4" id="KW-0597">Phosphoprotein</keyword>
<dbReference type="Gene3D" id="3.40.50.2300">
    <property type="match status" value="1"/>
</dbReference>
<dbReference type="InterPro" id="IPR016032">
    <property type="entry name" value="Sig_transdc_resp-reg_C-effctor"/>
</dbReference>
<evidence type="ECO:0000259" key="7">
    <source>
        <dbReference type="PROSITE" id="PS51755"/>
    </source>
</evidence>
<dbReference type="Gene3D" id="6.10.250.690">
    <property type="match status" value="1"/>
</dbReference>
<accession>A0ABX7IEP8</accession>
<dbReference type="PANTHER" id="PTHR48111:SF40">
    <property type="entry name" value="PHOSPHATE REGULON TRANSCRIPTIONAL REGULATORY PROTEIN PHOB"/>
    <property type="match status" value="1"/>
</dbReference>
<evidence type="ECO:0000256" key="3">
    <source>
        <dbReference type="ARBA" id="ARBA00023125"/>
    </source>
</evidence>
<keyword evidence="3 5" id="KW-0238">DNA-binding</keyword>
<protein>
    <submittedName>
        <fullName evidence="8">Response regulator transcription factor</fullName>
    </submittedName>
</protein>
<dbReference type="SUPFAM" id="SSF46894">
    <property type="entry name" value="C-terminal effector domain of the bipartite response regulators"/>
    <property type="match status" value="1"/>
</dbReference>
<dbReference type="InterPro" id="IPR001867">
    <property type="entry name" value="OmpR/PhoB-type_DNA-bd"/>
</dbReference>
<dbReference type="PANTHER" id="PTHR48111">
    <property type="entry name" value="REGULATOR OF RPOS"/>
    <property type="match status" value="1"/>
</dbReference>
<dbReference type="InterPro" id="IPR011006">
    <property type="entry name" value="CheY-like_superfamily"/>
</dbReference>
<dbReference type="InterPro" id="IPR039420">
    <property type="entry name" value="WalR-like"/>
</dbReference>
<dbReference type="Pfam" id="PF00486">
    <property type="entry name" value="Trans_reg_C"/>
    <property type="match status" value="1"/>
</dbReference>
<dbReference type="EMBL" id="CP070228">
    <property type="protein sequence ID" value="QRV01611.1"/>
    <property type="molecule type" value="Genomic_DNA"/>
</dbReference>
<dbReference type="PROSITE" id="PS51755">
    <property type="entry name" value="OMPR_PHOB"/>
    <property type="match status" value="1"/>
</dbReference>
<feature type="domain" description="OmpR/PhoB-type" evidence="7">
    <location>
        <begin position="127"/>
        <end position="227"/>
    </location>
</feature>
<dbReference type="PROSITE" id="PS50110">
    <property type="entry name" value="RESPONSE_REGULATORY"/>
    <property type="match status" value="1"/>
</dbReference>
<feature type="domain" description="Response regulatory" evidence="6">
    <location>
        <begin position="4"/>
        <end position="118"/>
    </location>
</feature>
<evidence type="ECO:0000256" key="4">
    <source>
        <dbReference type="PROSITE-ProRule" id="PRU00169"/>
    </source>
</evidence>
<dbReference type="SUPFAM" id="SSF52172">
    <property type="entry name" value="CheY-like"/>
    <property type="match status" value="1"/>
</dbReference>
<evidence type="ECO:0000256" key="5">
    <source>
        <dbReference type="PROSITE-ProRule" id="PRU01091"/>
    </source>
</evidence>
<evidence type="ECO:0000313" key="9">
    <source>
        <dbReference type="Proteomes" id="UP000602653"/>
    </source>
</evidence>
<dbReference type="Proteomes" id="UP000602653">
    <property type="component" value="Chromosome"/>
</dbReference>
<evidence type="ECO:0000259" key="6">
    <source>
        <dbReference type="PROSITE" id="PS50110"/>
    </source>
</evidence>
<organism evidence="8 9">
    <name type="scientific">Arcanobacterium phocisimile</name>
    <dbReference type="NCBI Taxonomy" id="1302235"/>
    <lineage>
        <taxon>Bacteria</taxon>
        <taxon>Bacillati</taxon>
        <taxon>Actinomycetota</taxon>
        <taxon>Actinomycetes</taxon>
        <taxon>Actinomycetales</taxon>
        <taxon>Actinomycetaceae</taxon>
        <taxon>Arcanobacterium</taxon>
    </lineage>
</organism>
<proteinExistence type="predicted"/>
<dbReference type="InterPro" id="IPR036388">
    <property type="entry name" value="WH-like_DNA-bd_sf"/>
</dbReference>
<evidence type="ECO:0000256" key="2">
    <source>
        <dbReference type="ARBA" id="ARBA00023012"/>
    </source>
</evidence>
<sequence>MKPRALVVDDEAQMISIVTFALETQDFICESATSPSQAWKLLQNQHYDLVVLDVLMPRGSGIDITRRMRANGIRTPIILLTALGDESDRIAGLEAGADDYVTKPFSPRELALRAQAIVRRFLPQAEQQIVNIGPLRVDLETNRAWYNDILITESHAEVAILGKLARHANDVVPTRDIVNTAWGGGVTSGGREMVKTTIYRLRKHMELAGVDPGCIRSHRGQGYSLDTSNTW</sequence>
<name>A0ABX7IEP8_9ACTO</name>
<keyword evidence="2" id="KW-0902">Two-component regulatory system</keyword>
<reference evidence="8 9" key="1">
    <citation type="submission" date="2021-02" db="EMBL/GenBank/DDBJ databases">
        <title>Complete Genome Sequence of Arcanobacterium phocisimile strain DSM 26142T from a harbour seal.</title>
        <authorList>
            <person name="Borowiak M."/>
            <person name="Alssahen M."/>
            <person name="Malorny B."/>
            <person name="Laemmler C."/>
            <person name="Siebert U."/>
            <person name="Ploetz M."/>
            <person name="Abdulmawjood A."/>
        </authorList>
    </citation>
    <scope>NUCLEOTIDE SEQUENCE [LARGE SCALE GENOMIC DNA]</scope>
    <source>
        <strain evidence="8 9">DSM 26142</strain>
    </source>
</reference>
<evidence type="ECO:0000256" key="1">
    <source>
        <dbReference type="ARBA" id="ARBA00022553"/>
    </source>
</evidence>
<dbReference type="Pfam" id="PF00072">
    <property type="entry name" value="Response_reg"/>
    <property type="match status" value="1"/>
</dbReference>
<dbReference type="RefSeq" id="WP_204423461.1">
    <property type="nucleotide sequence ID" value="NZ_CP070228.1"/>
</dbReference>
<evidence type="ECO:0000313" key="8">
    <source>
        <dbReference type="EMBL" id="QRV01611.1"/>
    </source>
</evidence>
<feature type="DNA-binding region" description="OmpR/PhoB-type" evidence="5">
    <location>
        <begin position="127"/>
        <end position="227"/>
    </location>
</feature>
<dbReference type="Gene3D" id="1.10.10.10">
    <property type="entry name" value="Winged helix-like DNA-binding domain superfamily/Winged helix DNA-binding domain"/>
    <property type="match status" value="1"/>
</dbReference>
<keyword evidence="9" id="KW-1185">Reference proteome</keyword>